<organism evidence="7 8">
    <name type="scientific">Streptoalloteichus hindustanus</name>
    <dbReference type="NCBI Taxonomy" id="2017"/>
    <lineage>
        <taxon>Bacteria</taxon>
        <taxon>Bacillati</taxon>
        <taxon>Actinomycetota</taxon>
        <taxon>Actinomycetes</taxon>
        <taxon>Pseudonocardiales</taxon>
        <taxon>Pseudonocardiaceae</taxon>
        <taxon>Streptoalloteichus</taxon>
    </lineage>
</organism>
<gene>
    <name evidence="7" type="ORF">SAMN05444320_104284</name>
</gene>
<evidence type="ECO:0000259" key="6">
    <source>
        <dbReference type="PROSITE" id="PS50850"/>
    </source>
</evidence>
<comment type="subcellular location">
    <subcellularLocation>
        <location evidence="1">Cell membrane</location>
        <topology evidence="1">Multi-pass membrane protein</topology>
    </subcellularLocation>
</comment>
<dbReference type="GO" id="GO:0005886">
    <property type="term" value="C:plasma membrane"/>
    <property type="evidence" value="ECO:0007669"/>
    <property type="project" value="UniProtKB-SubCell"/>
</dbReference>
<evidence type="ECO:0000313" key="8">
    <source>
        <dbReference type="Proteomes" id="UP000184501"/>
    </source>
</evidence>
<dbReference type="GO" id="GO:0022857">
    <property type="term" value="F:transmembrane transporter activity"/>
    <property type="evidence" value="ECO:0007669"/>
    <property type="project" value="InterPro"/>
</dbReference>
<dbReference type="AlphaFoldDB" id="A0A1M5D3V2"/>
<protein>
    <recommendedName>
        <fullName evidence="6">Major facilitator superfamily (MFS) profile domain-containing protein</fullName>
    </recommendedName>
</protein>
<name>A0A1M5D3V2_STRHI</name>
<sequence length="196" mass="19675">MTRGVSALWTNHTLRAITLATTLGEAGIGALPVAAALLAQNYGSASLAGMLVALFAVGALVGSLAYARYPVADHLPELRVVVLLAGVGIPLLLLPATTGALTGSALFVVSGLSYGPLLIALLTNRERQSPADAHIQVFALAAGLRLTGAAAGAAVAGWFTTHGAGWVADGVALSQILAALLGIALMGGIRPLLVQR</sequence>
<accession>A0A1M5D3V2</accession>
<evidence type="ECO:0000313" key="7">
    <source>
        <dbReference type="EMBL" id="SHF61520.1"/>
    </source>
</evidence>
<keyword evidence="4 5" id="KW-0472">Membrane</keyword>
<feature type="transmembrane region" description="Helical" evidence="5">
    <location>
        <begin position="45"/>
        <end position="66"/>
    </location>
</feature>
<evidence type="ECO:0000256" key="5">
    <source>
        <dbReference type="SAM" id="Phobius"/>
    </source>
</evidence>
<feature type="transmembrane region" description="Helical" evidence="5">
    <location>
        <begin position="135"/>
        <end position="159"/>
    </location>
</feature>
<dbReference type="Gene3D" id="1.20.1250.20">
    <property type="entry name" value="MFS general substrate transporter like domains"/>
    <property type="match status" value="1"/>
</dbReference>
<dbReference type="Proteomes" id="UP000184501">
    <property type="component" value="Unassembled WGS sequence"/>
</dbReference>
<feature type="transmembrane region" description="Helical" evidence="5">
    <location>
        <begin position="78"/>
        <end position="97"/>
    </location>
</feature>
<evidence type="ECO:0000256" key="1">
    <source>
        <dbReference type="ARBA" id="ARBA00004651"/>
    </source>
</evidence>
<dbReference type="InterPro" id="IPR036259">
    <property type="entry name" value="MFS_trans_sf"/>
</dbReference>
<dbReference type="SUPFAM" id="SSF103473">
    <property type="entry name" value="MFS general substrate transporter"/>
    <property type="match status" value="1"/>
</dbReference>
<keyword evidence="2 5" id="KW-0812">Transmembrane</keyword>
<dbReference type="PROSITE" id="PS50850">
    <property type="entry name" value="MFS"/>
    <property type="match status" value="1"/>
</dbReference>
<dbReference type="InterPro" id="IPR020846">
    <property type="entry name" value="MFS_dom"/>
</dbReference>
<feature type="transmembrane region" description="Helical" evidence="5">
    <location>
        <begin position="171"/>
        <end position="193"/>
    </location>
</feature>
<evidence type="ECO:0000256" key="2">
    <source>
        <dbReference type="ARBA" id="ARBA00022692"/>
    </source>
</evidence>
<keyword evidence="8" id="KW-1185">Reference proteome</keyword>
<evidence type="ECO:0000256" key="4">
    <source>
        <dbReference type="ARBA" id="ARBA00023136"/>
    </source>
</evidence>
<feature type="transmembrane region" description="Helical" evidence="5">
    <location>
        <begin position="103"/>
        <end position="123"/>
    </location>
</feature>
<evidence type="ECO:0000256" key="3">
    <source>
        <dbReference type="ARBA" id="ARBA00022989"/>
    </source>
</evidence>
<keyword evidence="3 5" id="KW-1133">Transmembrane helix</keyword>
<reference evidence="7 8" key="1">
    <citation type="submission" date="2016-11" db="EMBL/GenBank/DDBJ databases">
        <authorList>
            <person name="Jaros S."/>
            <person name="Januszkiewicz K."/>
            <person name="Wedrychowicz H."/>
        </authorList>
    </citation>
    <scope>NUCLEOTIDE SEQUENCE [LARGE SCALE GENOMIC DNA]</scope>
    <source>
        <strain evidence="7 8">DSM 44523</strain>
    </source>
</reference>
<feature type="transmembrane region" description="Helical" evidence="5">
    <location>
        <begin position="16"/>
        <end position="39"/>
    </location>
</feature>
<dbReference type="EMBL" id="FQVN01000004">
    <property type="protein sequence ID" value="SHF61520.1"/>
    <property type="molecule type" value="Genomic_DNA"/>
</dbReference>
<feature type="domain" description="Major facilitator superfamily (MFS) profile" evidence="6">
    <location>
        <begin position="13"/>
        <end position="196"/>
    </location>
</feature>
<proteinExistence type="predicted"/>